<dbReference type="AlphaFoldDB" id="A0A6B3L4K1"/>
<evidence type="ECO:0000256" key="13">
    <source>
        <dbReference type="RuleBase" id="RU000504"/>
    </source>
</evidence>
<dbReference type="Gene3D" id="3.40.1380.20">
    <property type="entry name" value="Pyruvate kinase, C-terminal domain"/>
    <property type="match status" value="1"/>
</dbReference>
<keyword evidence="5" id="KW-0479">Metal-binding</keyword>
<name>A0A6B3L4K1_9BACT</name>
<dbReference type="Gene3D" id="3.20.20.60">
    <property type="entry name" value="Phosphoenolpyruvate-binding domains"/>
    <property type="match status" value="1"/>
</dbReference>
<dbReference type="PRINTS" id="PR01050">
    <property type="entry name" value="PYRUVTKNASE"/>
</dbReference>
<keyword evidence="6" id="KW-0547">Nucleotide-binding</keyword>
<gene>
    <name evidence="16" type="primary">pyk</name>
    <name evidence="16" type="ORF">G3M56_005000</name>
</gene>
<comment type="similarity">
    <text evidence="2 13">Belongs to the pyruvate kinase family.</text>
</comment>
<proteinExistence type="inferred from homology"/>
<dbReference type="SUPFAM" id="SSF50800">
    <property type="entry name" value="PK beta-barrel domain-like"/>
    <property type="match status" value="1"/>
</dbReference>
<dbReference type="GO" id="GO:0005524">
    <property type="term" value="F:ATP binding"/>
    <property type="evidence" value="ECO:0007669"/>
    <property type="project" value="UniProtKB-KW"/>
</dbReference>
<dbReference type="GO" id="GO:0000287">
    <property type="term" value="F:magnesium ion binding"/>
    <property type="evidence" value="ECO:0007669"/>
    <property type="project" value="UniProtKB-UniRule"/>
</dbReference>
<evidence type="ECO:0000313" key="17">
    <source>
        <dbReference type="Proteomes" id="UP000475117"/>
    </source>
</evidence>
<evidence type="ECO:0000256" key="10">
    <source>
        <dbReference type="ARBA" id="ARBA00023152"/>
    </source>
</evidence>
<dbReference type="InterPro" id="IPR011037">
    <property type="entry name" value="Pyrv_Knase-like_insert_dom_sf"/>
</dbReference>
<dbReference type="SUPFAM" id="SSF51621">
    <property type="entry name" value="Phosphoenolpyruvate/pyruvate domain"/>
    <property type="match status" value="1"/>
</dbReference>
<keyword evidence="8" id="KW-0067">ATP-binding</keyword>
<dbReference type="Proteomes" id="UP000475117">
    <property type="component" value="Chromosome"/>
</dbReference>
<dbReference type="Pfam" id="PF00224">
    <property type="entry name" value="PK"/>
    <property type="match status" value="1"/>
</dbReference>
<dbReference type="NCBIfam" id="TIGR01064">
    <property type="entry name" value="pyruv_kin"/>
    <property type="match status" value="1"/>
</dbReference>
<evidence type="ECO:0000313" key="16">
    <source>
        <dbReference type="EMBL" id="QQL45940.1"/>
    </source>
</evidence>
<evidence type="ECO:0000256" key="5">
    <source>
        <dbReference type="ARBA" id="ARBA00022723"/>
    </source>
</evidence>
<organism evidence="16 17">
    <name type="scientific">Sulfuriroseicoccus oceanibius</name>
    <dbReference type="NCBI Taxonomy" id="2707525"/>
    <lineage>
        <taxon>Bacteria</taxon>
        <taxon>Pseudomonadati</taxon>
        <taxon>Verrucomicrobiota</taxon>
        <taxon>Verrucomicrobiia</taxon>
        <taxon>Verrucomicrobiales</taxon>
        <taxon>Verrucomicrobiaceae</taxon>
        <taxon>Sulfuriroseicoccus</taxon>
    </lineage>
</organism>
<evidence type="ECO:0000259" key="15">
    <source>
        <dbReference type="Pfam" id="PF02887"/>
    </source>
</evidence>
<dbReference type="RefSeq" id="WP_164364093.1">
    <property type="nucleotide sequence ID" value="NZ_CP066776.1"/>
</dbReference>
<evidence type="ECO:0000256" key="7">
    <source>
        <dbReference type="ARBA" id="ARBA00022777"/>
    </source>
</evidence>
<keyword evidence="11 16" id="KW-0670">Pyruvate</keyword>
<evidence type="ECO:0000256" key="8">
    <source>
        <dbReference type="ARBA" id="ARBA00022840"/>
    </source>
</evidence>
<comment type="pathway">
    <text evidence="1 13">Carbohydrate degradation; glycolysis; pyruvate from D-glyceraldehyde 3-phosphate: step 5/5.</text>
</comment>
<dbReference type="SUPFAM" id="SSF52935">
    <property type="entry name" value="PK C-terminal domain-like"/>
    <property type="match status" value="1"/>
</dbReference>
<dbReference type="GO" id="GO:0004743">
    <property type="term" value="F:pyruvate kinase activity"/>
    <property type="evidence" value="ECO:0007669"/>
    <property type="project" value="UniProtKB-UniRule"/>
</dbReference>
<keyword evidence="17" id="KW-1185">Reference proteome</keyword>
<reference evidence="16 17" key="1">
    <citation type="submission" date="2020-12" db="EMBL/GenBank/DDBJ databases">
        <title>Sulforoseuscoccus oceanibium gen. nov., sp. nov., a representative of the phylum Verrucomicrobia with special cytoplasmic membrane, and proposal of Sulforoseuscoccusaceae fam. nov.</title>
        <authorList>
            <person name="Xi F."/>
        </authorList>
    </citation>
    <scope>NUCLEOTIDE SEQUENCE [LARGE SCALE GENOMIC DNA]</scope>
    <source>
        <strain evidence="16 17">T37</strain>
    </source>
</reference>
<keyword evidence="7 13" id="KW-0418">Kinase</keyword>
<dbReference type="GO" id="GO:0030955">
    <property type="term" value="F:potassium ion binding"/>
    <property type="evidence" value="ECO:0007669"/>
    <property type="project" value="UniProtKB-UniRule"/>
</dbReference>
<protein>
    <recommendedName>
        <fullName evidence="3 12">Pyruvate kinase</fullName>
        <ecNumber evidence="3 12">2.7.1.40</ecNumber>
    </recommendedName>
</protein>
<accession>A0A6B3L4K1</accession>
<dbReference type="EMBL" id="CP066776">
    <property type="protein sequence ID" value="QQL45940.1"/>
    <property type="molecule type" value="Genomic_DNA"/>
</dbReference>
<dbReference type="GO" id="GO:0016301">
    <property type="term" value="F:kinase activity"/>
    <property type="evidence" value="ECO:0007669"/>
    <property type="project" value="UniProtKB-KW"/>
</dbReference>
<dbReference type="Pfam" id="PF02887">
    <property type="entry name" value="PK_C"/>
    <property type="match status" value="1"/>
</dbReference>
<evidence type="ECO:0000256" key="3">
    <source>
        <dbReference type="ARBA" id="ARBA00012142"/>
    </source>
</evidence>
<evidence type="ECO:0000256" key="6">
    <source>
        <dbReference type="ARBA" id="ARBA00022741"/>
    </source>
</evidence>
<dbReference type="PANTHER" id="PTHR11817">
    <property type="entry name" value="PYRUVATE KINASE"/>
    <property type="match status" value="1"/>
</dbReference>
<sequence length="477" mass="52505">MTEPSTTTIIPKKTKFTVTLGPATDSEEMLGKLLDAGANVFRLNMSHGRHEWVRTVVERIRNVASKKNLHPAILMDLQGPSIRTGDLAEPIQLAVGDQIEIRTKDAAPTLEKSTTVNYDDLPKDVEAGSTIVVDNGMLLFKILSKTETNIICEVLTQGEITSRRHINLPGTVLNLPAMTDKDRDDATLAATLNLDFIAISFVRGAEHVREVRAFMAERSSSPRIVAKIEDQEAVRNINAIIEETDAVMVARGDLGIEVDYEELPIIQRSIVKKCHAAGKRVIVATHMLESMIENPSPTRAEVTDVANAVFEQADAVMLSGESSVGRYPLKCLEVLDRISRRIERSGGAGFEEFVRPTGSTKQLTCKSAVAMANDIDNSSLIVFTRRGVMAQHLSSFRPHKAPIYAFSEDDQVCRSLALSRGVKAFNIEFPSNAKDLIRHAITYLKAKGLVKAGEPLVIVSDILQEEYVTDSIRLYEA</sequence>
<dbReference type="UniPathway" id="UPA00109">
    <property type="reaction ID" value="UER00188"/>
</dbReference>
<evidence type="ECO:0000256" key="11">
    <source>
        <dbReference type="ARBA" id="ARBA00023317"/>
    </source>
</evidence>
<dbReference type="KEGG" id="soa:G3M56_005000"/>
<evidence type="ECO:0000256" key="4">
    <source>
        <dbReference type="ARBA" id="ARBA00022679"/>
    </source>
</evidence>
<dbReference type="EC" id="2.7.1.40" evidence="3 12"/>
<dbReference type="InterPro" id="IPR001697">
    <property type="entry name" value="Pyr_Knase"/>
</dbReference>
<dbReference type="InterPro" id="IPR015793">
    <property type="entry name" value="Pyrv_Knase_brl"/>
</dbReference>
<dbReference type="InterPro" id="IPR015795">
    <property type="entry name" value="Pyrv_Knase_C"/>
</dbReference>
<evidence type="ECO:0000259" key="14">
    <source>
        <dbReference type="Pfam" id="PF00224"/>
    </source>
</evidence>
<keyword evidence="4 13" id="KW-0808">Transferase</keyword>
<feature type="domain" description="Pyruvate kinase barrel" evidence="14">
    <location>
        <begin position="12"/>
        <end position="330"/>
    </location>
</feature>
<dbReference type="InterPro" id="IPR036918">
    <property type="entry name" value="Pyrv_Knase_C_sf"/>
</dbReference>
<dbReference type="FunFam" id="2.40.33.10:FF:000001">
    <property type="entry name" value="Pyruvate kinase"/>
    <property type="match status" value="1"/>
</dbReference>
<dbReference type="InterPro" id="IPR015806">
    <property type="entry name" value="Pyrv_Knase_insert_dom_sf"/>
</dbReference>
<comment type="catalytic activity">
    <reaction evidence="13">
        <text>pyruvate + ATP = phosphoenolpyruvate + ADP + H(+)</text>
        <dbReference type="Rhea" id="RHEA:18157"/>
        <dbReference type="ChEBI" id="CHEBI:15361"/>
        <dbReference type="ChEBI" id="CHEBI:15378"/>
        <dbReference type="ChEBI" id="CHEBI:30616"/>
        <dbReference type="ChEBI" id="CHEBI:58702"/>
        <dbReference type="ChEBI" id="CHEBI:456216"/>
        <dbReference type="EC" id="2.7.1.40"/>
    </reaction>
</comment>
<keyword evidence="10 13" id="KW-0324">Glycolysis</keyword>
<keyword evidence="9 13" id="KW-0460">Magnesium</keyword>
<dbReference type="InterPro" id="IPR040442">
    <property type="entry name" value="Pyrv_kinase-like_dom_sf"/>
</dbReference>
<dbReference type="NCBIfam" id="NF004491">
    <property type="entry name" value="PRK05826.1"/>
    <property type="match status" value="1"/>
</dbReference>
<evidence type="ECO:0000256" key="1">
    <source>
        <dbReference type="ARBA" id="ARBA00004997"/>
    </source>
</evidence>
<evidence type="ECO:0000256" key="12">
    <source>
        <dbReference type="NCBIfam" id="TIGR01064"/>
    </source>
</evidence>
<feature type="domain" description="Pyruvate kinase C-terminal" evidence="15">
    <location>
        <begin position="364"/>
        <end position="472"/>
    </location>
</feature>
<evidence type="ECO:0000256" key="2">
    <source>
        <dbReference type="ARBA" id="ARBA00008663"/>
    </source>
</evidence>
<evidence type="ECO:0000256" key="9">
    <source>
        <dbReference type="ARBA" id="ARBA00022842"/>
    </source>
</evidence>
<dbReference type="Gene3D" id="2.40.33.10">
    <property type="entry name" value="PK beta-barrel domain-like"/>
    <property type="match status" value="1"/>
</dbReference>
<dbReference type="InterPro" id="IPR015813">
    <property type="entry name" value="Pyrv/PenolPyrv_kinase-like_dom"/>
</dbReference>